<dbReference type="AlphaFoldDB" id="A0A225DZY0"/>
<feature type="region of interest" description="Disordered" evidence="1">
    <location>
        <begin position="178"/>
        <end position="301"/>
    </location>
</feature>
<feature type="region of interest" description="Disordered" evidence="1">
    <location>
        <begin position="459"/>
        <end position="509"/>
    </location>
</feature>
<dbReference type="Gene3D" id="3.10.350.10">
    <property type="entry name" value="LysM domain"/>
    <property type="match status" value="1"/>
</dbReference>
<gene>
    <name evidence="2" type="ORF">FRUB_00541</name>
</gene>
<comment type="caution">
    <text evidence="2">The sequence shown here is derived from an EMBL/GenBank/DDBJ whole genome shotgun (WGS) entry which is preliminary data.</text>
</comment>
<feature type="compositionally biased region" description="Low complexity" evidence="1">
    <location>
        <begin position="622"/>
        <end position="633"/>
    </location>
</feature>
<feature type="compositionally biased region" description="Polar residues" evidence="1">
    <location>
        <begin position="877"/>
        <end position="894"/>
    </location>
</feature>
<feature type="compositionally biased region" description="Basic and acidic residues" evidence="1">
    <location>
        <begin position="612"/>
        <end position="621"/>
    </location>
</feature>
<feature type="compositionally biased region" description="Polar residues" evidence="1">
    <location>
        <begin position="667"/>
        <end position="678"/>
    </location>
</feature>
<feature type="region of interest" description="Disordered" evidence="1">
    <location>
        <begin position="555"/>
        <end position="791"/>
    </location>
</feature>
<feature type="compositionally biased region" description="Low complexity" evidence="1">
    <location>
        <begin position="685"/>
        <end position="698"/>
    </location>
</feature>
<protein>
    <submittedName>
        <fullName evidence="2">Putative membrane protein</fullName>
    </submittedName>
</protein>
<dbReference type="Proteomes" id="UP000214646">
    <property type="component" value="Unassembled WGS sequence"/>
</dbReference>
<feature type="compositionally biased region" description="Pro residues" evidence="1">
    <location>
        <begin position="699"/>
        <end position="708"/>
    </location>
</feature>
<feature type="region of interest" description="Disordered" evidence="1">
    <location>
        <begin position="966"/>
        <end position="1003"/>
    </location>
</feature>
<evidence type="ECO:0000256" key="1">
    <source>
        <dbReference type="SAM" id="MobiDB-lite"/>
    </source>
</evidence>
<feature type="region of interest" description="Disordered" evidence="1">
    <location>
        <begin position="1"/>
        <end position="140"/>
    </location>
</feature>
<feature type="compositionally biased region" description="Pro residues" evidence="1">
    <location>
        <begin position="92"/>
        <end position="102"/>
    </location>
</feature>
<feature type="region of interest" description="Disordered" evidence="1">
    <location>
        <begin position="378"/>
        <end position="423"/>
    </location>
</feature>
<feature type="compositionally biased region" description="Polar residues" evidence="1">
    <location>
        <begin position="103"/>
        <end position="122"/>
    </location>
</feature>
<feature type="region of interest" description="Disordered" evidence="1">
    <location>
        <begin position="833"/>
        <end position="904"/>
    </location>
</feature>
<feature type="compositionally biased region" description="Polar residues" evidence="1">
    <location>
        <begin position="971"/>
        <end position="985"/>
    </location>
</feature>
<proteinExistence type="predicted"/>
<organism evidence="2 3">
    <name type="scientific">Fimbriiglobus ruber</name>
    <dbReference type="NCBI Taxonomy" id="1908690"/>
    <lineage>
        <taxon>Bacteria</taxon>
        <taxon>Pseudomonadati</taxon>
        <taxon>Planctomycetota</taxon>
        <taxon>Planctomycetia</taxon>
        <taxon>Gemmatales</taxon>
        <taxon>Gemmataceae</taxon>
        <taxon>Fimbriiglobus</taxon>
    </lineage>
</organism>
<feature type="compositionally biased region" description="Basic and acidic residues" evidence="1">
    <location>
        <begin position="1"/>
        <end position="19"/>
    </location>
</feature>
<name>A0A225DZY0_9BACT</name>
<feature type="compositionally biased region" description="Basic residues" evidence="1">
    <location>
        <begin position="39"/>
        <end position="57"/>
    </location>
</feature>
<feature type="compositionally biased region" description="Pro residues" evidence="1">
    <location>
        <begin position="178"/>
        <end position="189"/>
    </location>
</feature>
<dbReference type="EMBL" id="NIDE01000001">
    <property type="protein sequence ID" value="OWK46842.1"/>
    <property type="molecule type" value="Genomic_DNA"/>
</dbReference>
<accession>A0A225DZY0</accession>
<keyword evidence="3" id="KW-1185">Reference proteome</keyword>
<evidence type="ECO:0000313" key="3">
    <source>
        <dbReference type="Proteomes" id="UP000214646"/>
    </source>
</evidence>
<dbReference type="InterPro" id="IPR036779">
    <property type="entry name" value="LysM_dom_sf"/>
</dbReference>
<feature type="compositionally biased region" description="Low complexity" evidence="1">
    <location>
        <begin position="563"/>
        <end position="585"/>
    </location>
</feature>
<feature type="compositionally biased region" description="Basic and acidic residues" evidence="1">
    <location>
        <begin position="1053"/>
        <end position="1062"/>
    </location>
</feature>
<reference evidence="3" key="1">
    <citation type="submission" date="2017-06" db="EMBL/GenBank/DDBJ databases">
        <title>Genome analysis of Fimbriiglobus ruber SP5, the first member of the order Planctomycetales with confirmed chitinolytic capability.</title>
        <authorList>
            <person name="Ravin N.V."/>
            <person name="Rakitin A.L."/>
            <person name="Ivanova A.A."/>
            <person name="Beletsky A.V."/>
            <person name="Kulichevskaya I.S."/>
            <person name="Mardanov A.V."/>
            <person name="Dedysh S.N."/>
        </authorList>
    </citation>
    <scope>NUCLEOTIDE SEQUENCE [LARGE SCALE GENOMIC DNA]</scope>
    <source>
        <strain evidence="3">SP5</strain>
    </source>
</reference>
<sequence>MSETNDLPHDHDHDHDHEPATPPAPLPAGIAPESAPHAPHTRTHAAHPHATHPHSTHPHGSSAEAPPSANTPTPGALAPIPPRALGGISMPPAGPTLSPPSAPSRTPTDTPSHGTPGLSSTAPGGVGMPAATIPGASATDLNKFNDPKSFASRVPGAYSPGGTLGDVPTGASFLPVPRLPAIPPAPPLQPSSASTPGTSSGVSPAGERPTPEAFRAAPSVVRTLLPGPGETAKLPITGAASSPLPHSPAPSVETPRAPAAVPLSTASGSTPAPGHDHQHTVPAPAPGHDHQHAAPTPAPKPRWVKEAVLNAVSSTRRKGLLVLALVGVVGGGYFLRSYFTGMAQTRAAFASLEKEPAADQHAHASNKRNGLLATSVARGAEPGSEPAQPSTAPDDDTEDKTQPSEAASAPPAPMSTGVTPVGLDVPVPAIAPAPGNPKPADTPASPAIAIPAALPVAIATPQESKSRTDERSGPPVMIPDVTSSAPTPVIPVSPTAGRQPAEKSDSVQQKDAVVAGLALTVPVIDPNKKEKPINTGSGNEISIPAALPVATASPEEVRAGAGVQPVKVPEVAPAVPAPSDAPAGAGHHPKKKDDSTQGGVNIAGLALPVDPSPHRKNERESAAAAPANPIAIPNVPPPAAVEQPKKDTEAPSAIPVIPTPAPALFPSSATRPAEGQTTAPGGGVPAPVLVPAGAEAPGVPVPSPPPTPKVEIPAPKALDIPATPKNDVATPTVPKVELPGALPAKVDVPNTPTPKVNATPLPNAEPSAFVPRVEPSPKVEPSAPAPVKVEPPATNVSIPGLALPPPAPGVHGLQPAPPAPAVIPPAPAVVTPAGPKPIEAPAAVTPNENTGILRERTTSQPAAQPAPTMLLPVPPATASNTPSGSTAGRSSSGDANVRPAAATGDTRSTFDVDFYQPKANDTYESISKLHYGDAKYAAALRTFNKGAELGRTDNIQVPPMYVLRKGGAQPVSRTADQVRTPAPTTDRTEWTPASGRVTPESESAATYTISKTGMTMWDVAEETLGDRSKWRRLWELNPSFDPNDLPAGTKLKLPSDAKAKKP</sequence>
<feature type="compositionally biased region" description="Low complexity" evidence="1">
    <location>
        <begin position="190"/>
        <end position="206"/>
    </location>
</feature>
<feature type="region of interest" description="Disordered" evidence="1">
    <location>
        <begin position="1036"/>
        <end position="1062"/>
    </location>
</feature>
<evidence type="ECO:0000313" key="2">
    <source>
        <dbReference type="EMBL" id="OWK46842.1"/>
    </source>
</evidence>